<reference evidence="2" key="1">
    <citation type="submission" date="2012-08" db="EMBL/GenBank/DDBJ databases">
        <title>The Genome Sequence of Wuchereria bancrofti.</title>
        <authorList>
            <person name="Nutman T.B."/>
            <person name="Fink D.L."/>
            <person name="Russ C."/>
            <person name="Young S."/>
            <person name="Zeng Q."/>
            <person name="Koehrsen M."/>
            <person name="Alvarado L."/>
            <person name="Berlin A."/>
            <person name="Chapman S.B."/>
            <person name="Chen Z."/>
            <person name="Freedman E."/>
            <person name="Gellesch M."/>
            <person name="Goldberg J."/>
            <person name="Griggs A."/>
            <person name="Gujja S."/>
            <person name="Heilman E.R."/>
            <person name="Heiman D."/>
            <person name="Hepburn T."/>
            <person name="Howarth C."/>
            <person name="Jen D."/>
            <person name="Larson L."/>
            <person name="Lewis B."/>
            <person name="Mehta T."/>
            <person name="Park D."/>
            <person name="Pearson M."/>
            <person name="Roberts A."/>
            <person name="Saif S."/>
            <person name="Shea T."/>
            <person name="Shenoy N."/>
            <person name="Sisk P."/>
            <person name="Stolte C."/>
            <person name="Sykes S."/>
            <person name="Walk T."/>
            <person name="White J."/>
            <person name="Yandava C."/>
            <person name="Haas B."/>
            <person name="Henn M.R."/>
            <person name="Nusbaum C."/>
            <person name="Birren B."/>
        </authorList>
    </citation>
    <scope>NUCLEOTIDE SEQUENCE [LARGE SCALE GENOMIC DNA]</scope>
    <source>
        <strain evidence="2">NA</strain>
    </source>
</reference>
<comment type="caution">
    <text evidence="1">The sequence shown here is derived from an EMBL/GenBank/DDBJ whole genome shotgun (WGS) entry which is preliminary data.</text>
</comment>
<dbReference type="EMBL" id="ADBV01000444">
    <property type="protein sequence ID" value="EJW87263.1"/>
    <property type="molecule type" value="Genomic_DNA"/>
</dbReference>
<protein>
    <submittedName>
        <fullName evidence="1">Uncharacterized protein</fullName>
    </submittedName>
</protein>
<proteinExistence type="predicted"/>
<name>J9EYF3_WUCBA</name>
<evidence type="ECO:0000313" key="1">
    <source>
        <dbReference type="EMBL" id="EJW87263.1"/>
    </source>
</evidence>
<dbReference type="Proteomes" id="UP000004810">
    <property type="component" value="Unassembled WGS sequence"/>
</dbReference>
<sequence length="78" mass="9038">MAACFLKDFVERYTLLRTSWWLKRPMRNRQVQLQQKVSLSVLAAAVLRTFSSRDTFYVSSEGGNSAVGRCLYILRFKA</sequence>
<organism evidence="1 2">
    <name type="scientific">Wuchereria bancrofti</name>
    <dbReference type="NCBI Taxonomy" id="6293"/>
    <lineage>
        <taxon>Eukaryota</taxon>
        <taxon>Metazoa</taxon>
        <taxon>Ecdysozoa</taxon>
        <taxon>Nematoda</taxon>
        <taxon>Chromadorea</taxon>
        <taxon>Rhabditida</taxon>
        <taxon>Spirurina</taxon>
        <taxon>Spiruromorpha</taxon>
        <taxon>Filarioidea</taxon>
        <taxon>Onchocercidae</taxon>
        <taxon>Wuchereria</taxon>
    </lineage>
</organism>
<accession>J9EYF3</accession>
<dbReference type="AlphaFoldDB" id="J9EYF3"/>
<gene>
    <name evidence="1" type="ORF">WUBG_01827</name>
</gene>
<evidence type="ECO:0000313" key="2">
    <source>
        <dbReference type="Proteomes" id="UP000004810"/>
    </source>
</evidence>